<evidence type="ECO:0000313" key="4">
    <source>
        <dbReference type="Proteomes" id="UP000318571"/>
    </source>
</evidence>
<evidence type="ECO:0000313" key="3">
    <source>
        <dbReference type="EMBL" id="TRY78025.1"/>
    </source>
</evidence>
<feature type="domain" description="Chitin-binding type-2" evidence="2">
    <location>
        <begin position="211"/>
        <end position="271"/>
    </location>
</feature>
<dbReference type="GO" id="GO:0008061">
    <property type="term" value="F:chitin binding"/>
    <property type="evidence" value="ECO:0007669"/>
    <property type="project" value="InterPro"/>
</dbReference>
<name>A0A553PK15_TIGCA</name>
<dbReference type="Pfam" id="PF01607">
    <property type="entry name" value="CBM_14"/>
    <property type="match status" value="1"/>
</dbReference>
<dbReference type="SUPFAM" id="SSF57625">
    <property type="entry name" value="Invertebrate chitin-binding proteins"/>
    <property type="match status" value="1"/>
</dbReference>
<reference evidence="3 4" key="1">
    <citation type="journal article" date="2018" name="Nat. Ecol. Evol.">
        <title>Genomic signatures of mitonuclear coevolution across populations of Tigriopus californicus.</title>
        <authorList>
            <person name="Barreto F.S."/>
            <person name="Watson E.T."/>
            <person name="Lima T.G."/>
            <person name="Willett C.S."/>
            <person name="Edmands S."/>
            <person name="Li W."/>
            <person name="Burton R.S."/>
        </authorList>
    </citation>
    <scope>NUCLEOTIDE SEQUENCE [LARGE SCALE GENOMIC DNA]</scope>
    <source>
        <strain evidence="3 4">San Diego</strain>
    </source>
</reference>
<dbReference type="InterPro" id="IPR002557">
    <property type="entry name" value="Chitin-bd_dom"/>
</dbReference>
<feature type="region of interest" description="Disordered" evidence="1">
    <location>
        <begin position="155"/>
        <end position="180"/>
    </location>
</feature>
<feature type="compositionally biased region" description="Low complexity" evidence="1">
    <location>
        <begin position="167"/>
        <end position="178"/>
    </location>
</feature>
<comment type="caution">
    <text evidence="3">The sequence shown here is derived from an EMBL/GenBank/DDBJ whole genome shotgun (WGS) entry which is preliminary data.</text>
</comment>
<protein>
    <recommendedName>
        <fullName evidence="2">Chitin-binding type-2 domain-containing protein</fullName>
    </recommendedName>
</protein>
<dbReference type="EMBL" id="VCGU01000003">
    <property type="protein sequence ID" value="TRY78025.1"/>
    <property type="molecule type" value="Genomic_DNA"/>
</dbReference>
<dbReference type="GO" id="GO:0005576">
    <property type="term" value="C:extracellular region"/>
    <property type="evidence" value="ECO:0007669"/>
    <property type="project" value="InterPro"/>
</dbReference>
<dbReference type="Gene3D" id="2.170.140.10">
    <property type="entry name" value="Chitin binding domain"/>
    <property type="match status" value="1"/>
</dbReference>
<dbReference type="AlphaFoldDB" id="A0A553PK15"/>
<evidence type="ECO:0000259" key="2">
    <source>
        <dbReference type="PROSITE" id="PS50940"/>
    </source>
</evidence>
<feature type="compositionally biased region" description="Polar residues" evidence="1">
    <location>
        <begin position="1"/>
        <end position="14"/>
    </location>
</feature>
<keyword evidence="4" id="KW-1185">Reference proteome</keyword>
<sequence length="316" mass="35208">MTNDYPELQPTNPGQYPPKYPSEQANDVDNILFPGQQLPEYQPEGYPDGFPLNPEPGFIVGKPPQIEENNPIEVDANPEIFPGGPGDTFPDGEYVPDIGKPGQAPGGIDIEDGFPVNFPKPSFEDTDFPEVETDLIPAKDEENDEDDLNIEISDNPFTTPGSILSSNENPGNQQNNNNIELVEGDSDNEEDISSTNFSPNDKGFINLPHSVYECEEPGFFGSQTGCHEFYVCQEVLPGKLLADQVYRCPDRYLFDDGTQRCQREEKVTCNKFSLGYEADSKENVLVVLEQYLNEFFGTPLKYAETRERFGISPINA</sequence>
<proteinExistence type="predicted"/>
<dbReference type="Proteomes" id="UP000318571">
    <property type="component" value="Chromosome 11"/>
</dbReference>
<dbReference type="PROSITE" id="PS50940">
    <property type="entry name" value="CHIT_BIND_II"/>
    <property type="match status" value="1"/>
</dbReference>
<gene>
    <name evidence="3" type="ORF">TCAL_16705</name>
</gene>
<evidence type="ECO:0000256" key="1">
    <source>
        <dbReference type="SAM" id="MobiDB-lite"/>
    </source>
</evidence>
<feature type="compositionally biased region" description="Polar residues" evidence="1">
    <location>
        <begin position="156"/>
        <end position="166"/>
    </location>
</feature>
<feature type="region of interest" description="Disordered" evidence="1">
    <location>
        <begin position="1"/>
        <end position="90"/>
    </location>
</feature>
<accession>A0A553PK15</accession>
<dbReference type="InterPro" id="IPR036508">
    <property type="entry name" value="Chitin-bd_dom_sf"/>
</dbReference>
<organism evidence="3 4">
    <name type="scientific">Tigriopus californicus</name>
    <name type="common">Marine copepod</name>
    <dbReference type="NCBI Taxonomy" id="6832"/>
    <lineage>
        <taxon>Eukaryota</taxon>
        <taxon>Metazoa</taxon>
        <taxon>Ecdysozoa</taxon>
        <taxon>Arthropoda</taxon>
        <taxon>Crustacea</taxon>
        <taxon>Multicrustacea</taxon>
        <taxon>Hexanauplia</taxon>
        <taxon>Copepoda</taxon>
        <taxon>Harpacticoida</taxon>
        <taxon>Harpacticidae</taxon>
        <taxon>Tigriopus</taxon>
    </lineage>
</organism>